<feature type="compositionally biased region" description="Polar residues" evidence="1">
    <location>
        <begin position="57"/>
        <end position="69"/>
    </location>
</feature>
<proteinExistence type="predicted"/>
<evidence type="ECO:0000259" key="2">
    <source>
        <dbReference type="PROSITE" id="PS50158"/>
    </source>
</evidence>
<evidence type="ECO:0000313" key="3">
    <source>
        <dbReference type="EMBL" id="SUG52463.1"/>
    </source>
</evidence>
<sequence>MLGMPSGQDSQRETELMAYIYCTYCGSKLHTVANCPKTWGGSSRRANLRCGYCGQSGHNSNACPHNASSARRRDLNDDFHLD</sequence>
<name>A0A379TQ49_SALER</name>
<dbReference type="Proteomes" id="UP000254773">
    <property type="component" value="Unassembled WGS sequence"/>
</dbReference>
<gene>
    <name evidence="3" type="ORF">NCTC9854_04574</name>
</gene>
<dbReference type="InterPro" id="IPR001878">
    <property type="entry name" value="Znf_CCHC"/>
</dbReference>
<dbReference type="InterPro" id="IPR036875">
    <property type="entry name" value="Znf_CCHC_sf"/>
</dbReference>
<dbReference type="PROSITE" id="PS50158">
    <property type="entry name" value="ZF_CCHC"/>
    <property type="match status" value="1"/>
</dbReference>
<dbReference type="Gene3D" id="4.10.60.10">
    <property type="entry name" value="Zinc finger, CCHC-type"/>
    <property type="match status" value="1"/>
</dbReference>
<dbReference type="SMART" id="SM00343">
    <property type="entry name" value="ZnF_C2HC"/>
    <property type="match status" value="2"/>
</dbReference>
<accession>A0A379TQ49</accession>
<dbReference type="SUPFAM" id="SSF57756">
    <property type="entry name" value="Retrovirus zinc finger-like domains"/>
    <property type="match status" value="1"/>
</dbReference>
<feature type="domain" description="CCHC-type" evidence="2">
    <location>
        <begin position="49"/>
        <end position="64"/>
    </location>
</feature>
<dbReference type="EMBL" id="UGWI01000003">
    <property type="protein sequence ID" value="SUG52463.1"/>
    <property type="molecule type" value="Genomic_DNA"/>
</dbReference>
<dbReference type="AlphaFoldDB" id="A0A379TQ49"/>
<evidence type="ECO:0000313" key="4">
    <source>
        <dbReference type="Proteomes" id="UP000254773"/>
    </source>
</evidence>
<feature type="compositionally biased region" description="Basic and acidic residues" evidence="1">
    <location>
        <begin position="71"/>
        <end position="82"/>
    </location>
</feature>
<evidence type="ECO:0000256" key="1">
    <source>
        <dbReference type="SAM" id="MobiDB-lite"/>
    </source>
</evidence>
<organism evidence="3 4">
    <name type="scientific">Salmonella enterica</name>
    <name type="common">Salmonella choleraesuis</name>
    <dbReference type="NCBI Taxonomy" id="28901"/>
    <lineage>
        <taxon>Bacteria</taxon>
        <taxon>Pseudomonadati</taxon>
        <taxon>Pseudomonadota</taxon>
        <taxon>Gammaproteobacteria</taxon>
        <taxon>Enterobacterales</taxon>
        <taxon>Enterobacteriaceae</taxon>
        <taxon>Salmonella</taxon>
    </lineage>
</organism>
<dbReference type="GO" id="GO:0008270">
    <property type="term" value="F:zinc ion binding"/>
    <property type="evidence" value="ECO:0007669"/>
    <property type="project" value="InterPro"/>
</dbReference>
<feature type="region of interest" description="Disordered" evidence="1">
    <location>
        <begin position="57"/>
        <end position="82"/>
    </location>
</feature>
<reference evidence="3 4" key="1">
    <citation type="submission" date="2018-06" db="EMBL/GenBank/DDBJ databases">
        <authorList>
            <consortium name="Pathogen Informatics"/>
            <person name="Doyle S."/>
        </authorList>
    </citation>
    <scope>NUCLEOTIDE SEQUENCE [LARGE SCALE GENOMIC DNA]</scope>
    <source>
        <strain evidence="3 4">NCTC9854</strain>
    </source>
</reference>
<dbReference type="GO" id="GO:0003676">
    <property type="term" value="F:nucleic acid binding"/>
    <property type="evidence" value="ECO:0007669"/>
    <property type="project" value="InterPro"/>
</dbReference>
<protein>
    <recommendedName>
        <fullName evidence="2">CCHC-type domain-containing protein</fullName>
    </recommendedName>
</protein>